<dbReference type="PANTHER" id="PTHR40465:SF1">
    <property type="entry name" value="DUF6534 DOMAIN-CONTAINING PROTEIN"/>
    <property type="match status" value="1"/>
</dbReference>
<reference evidence="4" key="1">
    <citation type="submission" date="2014-09" db="EMBL/GenBank/DDBJ databases">
        <title>Genome sequence of the luminous mushroom Mycena chlorophos for searching fungal bioluminescence genes.</title>
        <authorList>
            <person name="Tanaka Y."/>
            <person name="Kasuga D."/>
            <person name="Oba Y."/>
            <person name="Hase S."/>
            <person name="Sato K."/>
            <person name="Oba Y."/>
            <person name="Sakakibara Y."/>
        </authorList>
    </citation>
    <scope>NUCLEOTIDE SEQUENCE</scope>
</reference>
<dbReference type="EMBL" id="DF849930">
    <property type="protein sequence ID" value="GAT60057.1"/>
    <property type="molecule type" value="Genomic_DNA"/>
</dbReference>
<dbReference type="Pfam" id="PF04000">
    <property type="entry name" value="Sas10_Utp3"/>
    <property type="match status" value="1"/>
</dbReference>
<feature type="transmembrane region" description="Helical" evidence="2">
    <location>
        <begin position="177"/>
        <end position="200"/>
    </location>
</feature>
<sequence>MPRHAPESYTARLRVDSPPRKMADHVQITVGAMLAGCMVSVGLSAVLGFQTFLYFQIFPADSMRYKLLVGWIWIADAAHTALICTSIWQYAVNRFGNPVGADSIVPSLAATVAITALTTVSVNLFYTWRIHRMSKGNRILTAALCLLCLARTGLAFVSATEMVLTHTFAAFSAGFNTVLTCGLAVSASTDVVISVARYYYLRNLRQGYSDTQEVVDAVMMFTINDGLLTCAVVITVIILLLRGPGLIWLGVYFTIAKFFSNSVLATLNLRNFYRHRPRPMGIAMKRQTGGNPFLSNTTATTKDSKRGPSGDQMEVFVDQQVEYNVAMADLLAGNMDAEALDTTGFCTVMEDMTSSIASVRSVIGSLRQQDNNHNMTDGISLLSLKHNLLLTYLQSLLLVSAHRTLGHTLTERAPPPEAFGNLERSRRGADAGDLVDSLVETRVVLEKVKALESRLRYQIEKLVKTAQEPEKTASGVISDPLAFRPNPQNLMDADGDDDHEADSGREDNVAVDGADDGIYRPPRLAPVPYTGGAKTKPRDRRSAPVPTTLRHLQDPSLPHVESTTGLGTTPSLLSGRANYLKRLEAYEEENFGRVVLGKNKERQRKRDEEDMALGAELGGSRGGGKNRRRGGLEDEFGDVLRSVERGARGRMGDGYDELRKSGRKKGAFERAKANVRVRDDADEDGEDGGGRMRKRSRFEQDRKSVQKRLKKK</sequence>
<keyword evidence="2" id="KW-0472">Membrane</keyword>
<organism evidence="4 5">
    <name type="scientific">Mycena chlorophos</name>
    <name type="common">Agaric fungus</name>
    <name type="synonym">Agaricus chlorophos</name>
    <dbReference type="NCBI Taxonomy" id="658473"/>
    <lineage>
        <taxon>Eukaryota</taxon>
        <taxon>Fungi</taxon>
        <taxon>Dikarya</taxon>
        <taxon>Basidiomycota</taxon>
        <taxon>Agaricomycotina</taxon>
        <taxon>Agaricomycetes</taxon>
        <taxon>Agaricomycetidae</taxon>
        <taxon>Agaricales</taxon>
        <taxon>Marasmiineae</taxon>
        <taxon>Mycenaceae</taxon>
        <taxon>Mycena</taxon>
    </lineage>
</organism>
<feature type="transmembrane region" description="Helical" evidence="2">
    <location>
        <begin position="28"/>
        <end position="55"/>
    </location>
</feature>
<evidence type="ECO:0000313" key="5">
    <source>
        <dbReference type="Proteomes" id="UP000815677"/>
    </source>
</evidence>
<feature type="transmembrane region" description="Helical" evidence="2">
    <location>
        <begin position="67"/>
        <end position="91"/>
    </location>
</feature>
<evidence type="ECO:0000259" key="3">
    <source>
        <dbReference type="Pfam" id="PF20152"/>
    </source>
</evidence>
<gene>
    <name evidence="4" type="ORF">MCHLO_16261</name>
</gene>
<feature type="transmembrane region" description="Helical" evidence="2">
    <location>
        <begin position="138"/>
        <end position="157"/>
    </location>
</feature>
<feature type="region of interest" description="Disordered" evidence="1">
    <location>
        <begin position="466"/>
        <end position="573"/>
    </location>
</feature>
<feature type="region of interest" description="Disordered" evidence="1">
    <location>
        <begin position="601"/>
        <end position="712"/>
    </location>
</feature>
<evidence type="ECO:0000313" key="4">
    <source>
        <dbReference type="EMBL" id="GAT60057.1"/>
    </source>
</evidence>
<feature type="transmembrane region" description="Helical" evidence="2">
    <location>
        <begin position="221"/>
        <end position="241"/>
    </location>
</feature>
<proteinExistence type="predicted"/>
<feature type="domain" description="DUF6534" evidence="3">
    <location>
        <begin position="186"/>
        <end position="271"/>
    </location>
</feature>
<dbReference type="InterPro" id="IPR007146">
    <property type="entry name" value="Sas10/Utp3/C1D"/>
</dbReference>
<feature type="transmembrane region" description="Helical" evidence="2">
    <location>
        <begin position="103"/>
        <end position="126"/>
    </location>
</feature>
<dbReference type="Proteomes" id="UP000815677">
    <property type="component" value="Unassembled WGS sequence"/>
</dbReference>
<accession>A0ABQ0MA02</accession>
<evidence type="ECO:0000256" key="2">
    <source>
        <dbReference type="SAM" id="Phobius"/>
    </source>
</evidence>
<evidence type="ECO:0000256" key="1">
    <source>
        <dbReference type="SAM" id="MobiDB-lite"/>
    </source>
</evidence>
<feature type="compositionally biased region" description="Basic and acidic residues" evidence="1">
    <location>
        <begin position="641"/>
        <end position="679"/>
    </location>
</feature>
<dbReference type="Pfam" id="PF20152">
    <property type="entry name" value="DUF6534"/>
    <property type="match status" value="1"/>
</dbReference>
<feature type="compositionally biased region" description="Low complexity" evidence="1">
    <location>
        <begin position="562"/>
        <end position="573"/>
    </location>
</feature>
<dbReference type="PANTHER" id="PTHR40465">
    <property type="entry name" value="CHROMOSOME 1, WHOLE GENOME SHOTGUN SEQUENCE"/>
    <property type="match status" value="1"/>
</dbReference>
<protein>
    <recommendedName>
        <fullName evidence="3">DUF6534 domain-containing protein</fullName>
    </recommendedName>
</protein>
<keyword evidence="2" id="KW-1133">Transmembrane helix</keyword>
<keyword evidence="5" id="KW-1185">Reference proteome</keyword>
<keyword evidence="2" id="KW-0812">Transmembrane</keyword>
<name>A0ABQ0MA02_MYCCL</name>
<dbReference type="InterPro" id="IPR045339">
    <property type="entry name" value="DUF6534"/>
</dbReference>